<dbReference type="GO" id="GO:0090313">
    <property type="term" value="P:regulation of protein targeting to membrane"/>
    <property type="evidence" value="ECO:0007669"/>
    <property type="project" value="TreeGrafter"/>
</dbReference>
<gene>
    <name evidence="1" type="ORF">DBO85_03700</name>
</gene>
<dbReference type="EMBL" id="QASN01000006">
    <property type="protein sequence ID" value="PTU75788.1"/>
    <property type="molecule type" value="Genomic_DNA"/>
</dbReference>
<accession>A0A2T5PDI0</accession>
<dbReference type="PANTHER" id="PTHR30441:SF4">
    <property type="entry name" value="PROTEIN ASMA"/>
    <property type="match status" value="1"/>
</dbReference>
<sequence>MKRLVRTPLQAVLILVALLLALHLLLPYLLRDYLNDKLADMGDYRGRISDVDLAWWRGAYRLDELLIVRKDQEMPVPFVQIAAIDIAVSWRSLWNDRAIVAEVIFERPVLNFVDGGEDGDDSQSGEGTDWREELEELLPITLNELHLVDGQVSFRNFQSDPQVDVRTSDIQATFHNLTNVEGDDGTRVARFAGDGLLLGHAPVEAEASFDPFKDFYDFEMRLRARDIDLTQLNELSGAYGKFDFKAGHGDLVIEASAEKGQLDGYIKPLLHDVEIFDWEQDVSDSDKGFFRSAWEALVGISENVLKNQSEDQFATRVPLSGSLQDAETSPLQAFIAILRNGFVEAFDPGFEGSSDPQD</sequence>
<proteinExistence type="predicted"/>
<organism evidence="1 2">
    <name type="scientific">Pseudomonas mangrovi</name>
    <dbReference type="NCBI Taxonomy" id="2161748"/>
    <lineage>
        <taxon>Bacteria</taxon>
        <taxon>Pseudomonadati</taxon>
        <taxon>Pseudomonadota</taxon>
        <taxon>Gammaproteobacteria</taxon>
        <taxon>Pseudomonadales</taxon>
        <taxon>Pseudomonadaceae</taxon>
        <taxon>Pseudomonas</taxon>
    </lineage>
</organism>
<evidence type="ECO:0000313" key="2">
    <source>
        <dbReference type="Proteomes" id="UP000244064"/>
    </source>
</evidence>
<dbReference type="InterPro" id="IPR052894">
    <property type="entry name" value="AsmA-related"/>
</dbReference>
<dbReference type="Proteomes" id="UP000244064">
    <property type="component" value="Unassembled WGS sequence"/>
</dbReference>
<evidence type="ECO:0008006" key="3">
    <source>
        <dbReference type="Google" id="ProtNLM"/>
    </source>
</evidence>
<name>A0A2T5PDI0_9PSED</name>
<dbReference type="AlphaFoldDB" id="A0A2T5PDI0"/>
<reference evidence="1 2" key="1">
    <citation type="submission" date="2018-04" db="EMBL/GenBank/DDBJ databases">
        <title>Pseudomonas sp. nov., isolated from mangrove soil.</title>
        <authorList>
            <person name="Chen C."/>
        </authorList>
    </citation>
    <scope>NUCLEOTIDE SEQUENCE [LARGE SCALE GENOMIC DNA]</scope>
    <source>
        <strain evidence="1 2">TC-11</strain>
    </source>
</reference>
<dbReference type="RefSeq" id="WP_108105362.1">
    <property type="nucleotide sequence ID" value="NZ_QASN01000006.1"/>
</dbReference>
<dbReference type="GO" id="GO:0005886">
    <property type="term" value="C:plasma membrane"/>
    <property type="evidence" value="ECO:0007669"/>
    <property type="project" value="TreeGrafter"/>
</dbReference>
<protein>
    <recommendedName>
        <fullName evidence="3">DUF748 domain-containing protein</fullName>
    </recommendedName>
</protein>
<dbReference type="PANTHER" id="PTHR30441">
    <property type="entry name" value="DUF748 DOMAIN-CONTAINING PROTEIN"/>
    <property type="match status" value="1"/>
</dbReference>
<keyword evidence="2" id="KW-1185">Reference proteome</keyword>
<dbReference type="OrthoDB" id="9771783at2"/>
<comment type="caution">
    <text evidence="1">The sequence shown here is derived from an EMBL/GenBank/DDBJ whole genome shotgun (WGS) entry which is preliminary data.</text>
</comment>
<evidence type="ECO:0000313" key="1">
    <source>
        <dbReference type="EMBL" id="PTU75788.1"/>
    </source>
</evidence>